<name>X0XMH4_9ZZZZ</name>
<accession>X0XMH4</accession>
<dbReference type="AlphaFoldDB" id="X0XMH4"/>
<proteinExistence type="predicted"/>
<comment type="caution">
    <text evidence="1">The sequence shown here is derived from an EMBL/GenBank/DDBJ whole genome shotgun (WGS) entry which is preliminary data.</text>
</comment>
<gene>
    <name evidence="1" type="ORF">S01H1_49947</name>
</gene>
<dbReference type="EMBL" id="BARS01032161">
    <property type="protein sequence ID" value="GAG26166.1"/>
    <property type="molecule type" value="Genomic_DNA"/>
</dbReference>
<sequence>IDLMEGIKKANDVRRVSNLTQIEILGLESYYSRHGGYPVLIDTSEDGEFLEVLRNFDVENLLDPRHPKYFYEYEGTQNSYILKCYCEIEGGYCDMRDSVKDHMLINSHSFGQELRTD</sequence>
<protein>
    <submittedName>
        <fullName evidence="1">Uncharacterized protein</fullName>
    </submittedName>
</protein>
<reference evidence="1" key="1">
    <citation type="journal article" date="2014" name="Front. Microbiol.">
        <title>High frequency of phylogenetically diverse reductive dehalogenase-homologous genes in deep subseafloor sedimentary metagenomes.</title>
        <authorList>
            <person name="Kawai M."/>
            <person name="Futagami T."/>
            <person name="Toyoda A."/>
            <person name="Takaki Y."/>
            <person name="Nishi S."/>
            <person name="Hori S."/>
            <person name="Arai W."/>
            <person name="Tsubouchi T."/>
            <person name="Morono Y."/>
            <person name="Uchiyama I."/>
            <person name="Ito T."/>
            <person name="Fujiyama A."/>
            <person name="Inagaki F."/>
            <person name="Takami H."/>
        </authorList>
    </citation>
    <scope>NUCLEOTIDE SEQUENCE</scope>
    <source>
        <strain evidence="1">Expedition CK06-06</strain>
    </source>
</reference>
<organism evidence="1">
    <name type="scientific">marine sediment metagenome</name>
    <dbReference type="NCBI Taxonomy" id="412755"/>
    <lineage>
        <taxon>unclassified sequences</taxon>
        <taxon>metagenomes</taxon>
        <taxon>ecological metagenomes</taxon>
    </lineage>
</organism>
<evidence type="ECO:0000313" key="1">
    <source>
        <dbReference type="EMBL" id="GAG26166.1"/>
    </source>
</evidence>
<feature type="non-terminal residue" evidence="1">
    <location>
        <position position="1"/>
    </location>
</feature>